<evidence type="ECO:0000259" key="1">
    <source>
        <dbReference type="Pfam" id="PF09643"/>
    </source>
</evidence>
<dbReference type="InterPro" id="IPR023385">
    <property type="entry name" value="YopX-like_C"/>
</dbReference>
<dbReference type="RefSeq" id="WP_098902859.1">
    <property type="nucleotide sequence ID" value="NZ_NVNL01000117.1"/>
</dbReference>
<comment type="caution">
    <text evidence="2">The sequence shown here is derived from an EMBL/GenBank/DDBJ whole genome shotgun (WGS) entry which is preliminary data.</text>
</comment>
<reference evidence="2 3" key="1">
    <citation type="submission" date="2017-09" db="EMBL/GenBank/DDBJ databases">
        <title>Large-scale bioinformatics analysis of Bacillus genomes uncovers conserved roles of natural products in bacterial physiology.</title>
        <authorList>
            <consortium name="Agbiome Team Llc"/>
            <person name="Bleich R.M."/>
            <person name="Grubbs K.J."/>
            <person name="Santa Maria K.C."/>
            <person name="Allen S.E."/>
            <person name="Farag S."/>
            <person name="Shank E.A."/>
            <person name="Bowers A."/>
        </authorList>
    </citation>
    <scope>NUCLEOTIDE SEQUENCE [LARGE SCALE GENOMIC DNA]</scope>
    <source>
        <strain evidence="2 3">AFS089089</strain>
    </source>
</reference>
<dbReference type="Proteomes" id="UP000220702">
    <property type="component" value="Unassembled WGS sequence"/>
</dbReference>
<sequence>MREIRFKAFDKVMEKMYEVGYVDFPKERVQLAHIIDGVCYAVYISPLKYVQLLQYTGLKDKNGMEIYEGDIMKSEDGIVSKIVYDEASFKIVWVHNDHLVNCILDNLFIRTLNPVVIGNIYENPELLKN</sequence>
<evidence type="ECO:0000313" key="2">
    <source>
        <dbReference type="EMBL" id="PEA85898.1"/>
    </source>
</evidence>
<name>A0A9X6TGH6_BACTU</name>
<dbReference type="EMBL" id="NVNL01000117">
    <property type="protein sequence ID" value="PEA85898.1"/>
    <property type="molecule type" value="Genomic_DNA"/>
</dbReference>
<protein>
    <recommendedName>
        <fullName evidence="1">YopX protein domain-containing protein</fullName>
    </recommendedName>
</protein>
<gene>
    <name evidence="2" type="ORF">CON71_33085</name>
</gene>
<dbReference type="SUPFAM" id="SSF159006">
    <property type="entry name" value="YopX-like"/>
    <property type="match status" value="1"/>
</dbReference>
<dbReference type="AlphaFoldDB" id="A0A9X6TGH6"/>
<accession>A0A9X6TGH6</accession>
<dbReference type="NCBIfam" id="TIGR01671">
    <property type="entry name" value="phage_TIGR01671"/>
    <property type="match status" value="1"/>
</dbReference>
<dbReference type="InterPro" id="IPR010024">
    <property type="entry name" value="CHP16711"/>
</dbReference>
<feature type="domain" description="YopX protein" evidence="1">
    <location>
        <begin position="6"/>
        <end position="128"/>
    </location>
</feature>
<dbReference type="Pfam" id="PF09643">
    <property type="entry name" value="YopX"/>
    <property type="match status" value="1"/>
</dbReference>
<organism evidence="2 3">
    <name type="scientific">Bacillus thuringiensis</name>
    <dbReference type="NCBI Taxonomy" id="1428"/>
    <lineage>
        <taxon>Bacteria</taxon>
        <taxon>Bacillati</taxon>
        <taxon>Bacillota</taxon>
        <taxon>Bacilli</taxon>
        <taxon>Bacillales</taxon>
        <taxon>Bacillaceae</taxon>
        <taxon>Bacillus</taxon>
        <taxon>Bacillus cereus group</taxon>
    </lineage>
</organism>
<evidence type="ECO:0000313" key="3">
    <source>
        <dbReference type="Proteomes" id="UP000220702"/>
    </source>
</evidence>
<dbReference type="Gene3D" id="2.30.30.290">
    <property type="entry name" value="YopX-like domains"/>
    <property type="match status" value="1"/>
</dbReference>
<dbReference type="InterPro" id="IPR019096">
    <property type="entry name" value="YopX_protein"/>
</dbReference>
<proteinExistence type="predicted"/>